<accession>A0A3M6YHE9</accession>
<feature type="region of interest" description="Disordered" evidence="1">
    <location>
        <begin position="330"/>
        <end position="387"/>
    </location>
</feature>
<comment type="caution">
    <text evidence="2">The sequence shown here is derived from an EMBL/GenBank/DDBJ whole genome shotgun (WGS) entry which is preliminary data.</text>
</comment>
<name>A0A3M6YHE9_HORWE</name>
<evidence type="ECO:0000313" key="3">
    <source>
        <dbReference type="Proteomes" id="UP000282582"/>
    </source>
</evidence>
<gene>
    <name evidence="2" type="ORF">D0868_08044</name>
</gene>
<dbReference type="EMBL" id="QWIK01000693">
    <property type="protein sequence ID" value="RMY02287.1"/>
    <property type="molecule type" value="Genomic_DNA"/>
</dbReference>
<feature type="compositionally biased region" description="Basic and acidic residues" evidence="1">
    <location>
        <begin position="122"/>
        <end position="134"/>
    </location>
</feature>
<feature type="compositionally biased region" description="Low complexity" evidence="1">
    <location>
        <begin position="52"/>
        <end position="65"/>
    </location>
</feature>
<feature type="compositionally biased region" description="Basic and acidic residues" evidence="1">
    <location>
        <begin position="330"/>
        <end position="341"/>
    </location>
</feature>
<reference evidence="2 3" key="1">
    <citation type="journal article" date="2018" name="BMC Genomics">
        <title>Genomic evidence for intraspecific hybridization in a clonal and extremely halotolerant yeast.</title>
        <authorList>
            <person name="Gostincar C."/>
            <person name="Stajich J.E."/>
            <person name="Zupancic J."/>
            <person name="Zalar P."/>
            <person name="Gunde-Cimerman N."/>
        </authorList>
    </citation>
    <scope>NUCLEOTIDE SEQUENCE [LARGE SCALE GENOMIC DNA]</scope>
    <source>
        <strain evidence="2 3">EXF-6654</strain>
    </source>
</reference>
<evidence type="ECO:0000313" key="2">
    <source>
        <dbReference type="EMBL" id="RMY02287.1"/>
    </source>
</evidence>
<dbReference type="AlphaFoldDB" id="A0A3M6YHE9"/>
<feature type="region of interest" description="Disordered" evidence="1">
    <location>
        <begin position="27"/>
        <end position="263"/>
    </location>
</feature>
<feature type="compositionally biased region" description="Low complexity" evidence="1">
    <location>
        <begin position="177"/>
        <end position="198"/>
    </location>
</feature>
<feature type="compositionally biased region" description="Polar residues" evidence="1">
    <location>
        <begin position="366"/>
        <end position="376"/>
    </location>
</feature>
<sequence length="485" mass="54081">MEKLILRSIMYGADKIPDSWFDKVPGGFYKAKDSTQKKASGKEVGKYGARPRTGSGSSGANGSARTSERSRRYSTGDPIRGAAPLDGYEGEDGYKSEGARRHRRKGRASSSYDRADEDSYSGDDRRSFRRDHDHARRRRSFSQEDRHGDYHRHAHPVQSEYVAPQRPPPADGLASARSTFSPVPPSSSNVSFNVRSVPAAPSGYVPYADIYGRGTNIARDRHQHFVPPSGPPQSSNGSTNRTWDQGRQPYSPPVSPQHAGYRQDPYAQTHPAFVAEETQRGIHVGGSPWPQESHLYAEPRHSPASRQHEHHIRGEQDLAKFGAALHRGDDRYTEFDDRGPAKDMSPPRNKKEDAMPFEARSRYATPPSSWTANNASHFDPANMSPQTQSGMYTVDPRHPLTGQLRADQAVGVGPGKGFPANRLGVWICQFGFWHAERKWHDRRKRSGCNGTIAYWYKCAFDGGTTPNQICWTATYDCTGRGRVVR</sequence>
<dbReference type="VEuPathDB" id="FungiDB:BTJ68_08881"/>
<protein>
    <submittedName>
        <fullName evidence="2">Uncharacterized protein</fullName>
    </submittedName>
</protein>
<organism evidence="2 3">
    <name type="scientific">Hortaea werneckii</name>
    <name type="common">Black yeast</name>
    <name type="synonym">Cladosporium werneckii</name>
    <dbReference type="NCBI Taxonomy" id="91943"/>
    <lineage>
        <taxon>Eukaryota</taxon>
        <taxon>Fungi</taxon>
        <taxon>Dikarya</taxon>
        <taxon>Ascomycota</taxon>
        <taxon>Pezizomycotina</taxon>
        <taxon>Dothideomycetes</taxon>
        <taxon>Dothideomycetidae</taxon>
        <taxon>Mycosphaerellales</taxon>
        <taxon>Teratosphaeriaceae</taxon>
        <taxon>Hortaea</taxon>
    </lineage>
</organism>
<dbReference type="Proteomes" id="UP000282582">
    <property type="component" value="Unassembled WGS sequence"/>
</dbReference>
<feature type="compositionally biased region" description="Basic and acidic residues" evidence="1">
    <location>
        <begin position="30"/>
        <end position="45"/>
    </location>
</feature>
<proteinExistence type="predicted"/>
<evidence type="ECO:0000256" key="1">
    <source>
        <dbReference type="SAM" id="MobiDB-lite"/>
    </source>
</evidence>